<dbReference type="GO" id="GO:0042176">
    <property type="term" value="P:regulation of protein catabolic process"/>
    <property type="evidence" value="ECO:0007669"/>
    <property type="project" value="UniProtKB-UniRule"/>
</dbReference>
<feature type="compositionally biased region" description="Basic and acidic residues" evidence="7">
    <location>
        <begin position="824"/>
        <end position="842"/>
    </location>
</feature>
<dbReference type="EMBL" id="CCBN010000018">
    <property type="protein sequence ID" value="CDO57040.1"/>
    <property type="molecule type" value="Genomic_DNA"/>
</dbReference>
<dbReference type="InterPro" id="IPR040623">
    <property type="entry name" value="RPN2_C"/>
</dbReference>
<evidence type="ECO:0000313" key="11">
    <source>
        <dbReference type="Proteomes" id="UP000242525"/>
    </source>
</evidence>
<evidence type="ECO:0000259" key="8">
    <source>
        <dbReference type="Pfam" id="PF18004"/>
    </source>
</evidence>
<feature type="region of interest" description="Disordered" evidence="7">
    <location>
        <begin position="806"/>
        <end position="868"/>
    </location>
</feature>
<dbReference type="GO" id="GO:0030234">
    <property type="term" value="F:enzyme regulator activity"/>
    <property type="evidence" value="ECO:0007669"/>
    <property type="project" value="UniProtKB-UniRule"/>
</dbReference>
<dbReference type="PANTHER" id="PTHR10943:SF2">
    <property type="entry name" value="26S PROTEASOME NON-ATPASE REGULATORY SUBUNIT 1"/>
    <property type="match status" value="1"/>
</dbReference>
<evidence type="ECO:0000256" key="5">
    <source>
        <dbReference type="ARBA" id="ARBA00022942"/>
    </source>
</evidence>
<dbReference type="GO" id="GO:0043161">
    <property type="term" value="P:proteasome-mediated ubiquitin-dependent protein catabolic process"/>
    <property type="evidence" value="ECO:0007669"/>
    <property type="project" value="TreeGrafter"/>
</dbReference>
<evidence type="ECO:0000256" key="2">
    <source>
        <dbReference type="ARBA" id="ARBA00006308"/>
    </source>
</evidence>
<feature type="compositionally biased region" description="Acidic residues" evidence="7">
    <location>
        <begin position="843"/>
        <end position="853"/>
    </location>
</feature>
<comment type="caution">
    <text evidence="10">The sequence shown here is derived from an EMBL/GenBank/DDBJ whole genome shotgun (WGS) entry which is preliminary data.</text>
</comment>
<protein>
    <recommendedName>
        <fullName evidence="3 6">26S proteasome regulatory subunit RPN2</fullName>
    </recommendedName>
</protein>
<proteinExistence type="inferred from homology"/>
<evidence type="ECO:0000259" key="9">
    <source>
        <dbReference type="Pfam" id="PF21505"/>
    </source>
</evidence>
<dbReference type="InterPro" id="IPR016024">
    <property type="entry name" value="ARM-type_fold"/>
</dbReference>
<accession>A0A0J9XHY8</accession>
<evidence type="ECO:0000256" key="6">
    <source>
        <dbReference type="PIRNR" id="PIRNR015947"/>
    </source>
</evidence>
<dbReference type="InterPro" id="IPR011989">
    <property type="entry name" value="ARM-like"/>
</dbReference>
<evidence type="ECO:0000256" key="3">
    <source>
        <dbReference type="ARBA" id="ARBA00015684"/>
    </source>
</evidence>
<feature type="domain" description="26S proteasome regulatory subunit RPN2 C-terminal" evidence="8">
    <location>
        <begin position="758"/>
        <end position="942"/>
    </location>
</feature>
<dbReference type="GO" id="GO:0008540">
    <property type="term" value="C:proteasome regulatory particle, base subcomplex"/>
    <property type="evidence" value="ECO:0007669"/>
    <property type="project" value="UniProtKB-UniRule"/>
</dbReference>
<feature type="region of interest" description="Disordered" evidence="7">
    <location>
        <begin position="950"/>
        <end position="973"/>
    </location>
</feature>
<dbReference type="GO" id="GO:0005634">
    <property type="term" value="C:nucleus"/>
    <property type="evidence" value="ECO:0007669"/>
    <property type="project" value="TreeGrafter"/>
</dbReference>
<dbReference type="AlphaFoldDB" id="A0A0J9XHY8"/>
<dbReference type="PIRSF" id="PIRSF015947">
    <property type="entry name" value="26S_Psome_Rpn2"/>
    <property type="match status" value="1"/>
</dbReference>
<keyword evidence="5 6" id="KW-0647">Proteasome</keyword>
<comment type="similarity">
    <text evidence="2 6">Belongs to the proteasome subunit S1 family.</text>
</comment>
<keyword evidence="4" id="KW-0677">Repeat</keyword>
<dbReference type="FunFam" id="1.25.10.10:FF:000017">
    <property type="entry name" value="26S proteasome non-ATPase regulatory subunit 1"/>
    <property type="match status" value="1"/>
</dbReference>
<dbReference type="InterPro" id="IPR048570">
    <property type="entry name" value="PSMD1_RPN2_N"/>
</dbReference>
<dbReference type="InterPro" id="IPR002015">
    <property type="entry name" value="Proteasome/cyclosome_rpt"/>
</dbReference>
<dbReference type="InterPro" id="IPR016642">
    <property type="entry name" value="26S_Psome_Rpn2"/>
</dbReference>
<dbReference type="SUPFAM" id="SSF48371">
    <property type="entry name" value="ARM repeat"/>
    <property type="match status" value="1"/>
</dbReference>
<feature type="domain" description="26S proteasome non-ATPase regulatory subunit 1/RPN2 N-terminal" evidence="9">
    <location>
        <begin position="5"/>
        <end position="311"/>
    </location>
</feature>
<evidence type="ECO:0000256" key="4">
    <source>
        <dbReference type="ARBA" id="ARBA00022737"/>
    </source>
</evidence>
<evidence type="ECO:0000256" key="1">
    <source>
        <dbReference type="ARBA" id="ARBA00002187"/>
    </source>
</evidence>
<dbReference type="Pfam" id="PF13646">
    <property type="entry name" value="HEAT_2"/>
    <property type="match status" value="1"/>
</dbReference>
<organism evidence="10 11">
    <name type="scientific">Geotrichum candidum</name>
    <name type="common">Oospora lactis</name>
    <name type="synonym">Dipodascus geotrichum</name>
    <dbReference type="NCBI Taxonomy" id="1173061"/>
    <lineage>
        <taxon>Eukaryota</taxon>
        <taxon>Fungi</taxon>
        <taxon>Dikarya</taxon>
        <taxon>Ascomycota</taxon>
        <taxon>Saccharomycotina</taxon>
        <taxon>Dipodascomycetes</taxon>
        <taxon>Dipodascales</taxon>
        <taxon>Dipodascaceae</taxon>
        <taxon>Geotrichum</taxon>
    </lineage>
</organism>
<evidence type="ECO:0000313" key="10">
    <source>
        <dbReference type="EMBL" id="CDO57040.1"/>
    </source>
</evidence>
<dbReference type="Pfam" id="PF18004">
    <property type="entry name" value="RPN2_C"/>
    <property type="match status" value="1"/>
</dbReference>
<dbReference type="Pfam" id="PF21505">
    <property type="entry name" value="RPN2_N"/>
    <property type="match status" value="1"/>
</dbReference>
<dbReference type="GO" id="GO:0034515">
    <property type="term" value="C:proteasome storage granule"/>
    <property type="evidence" value="ECO:0007669"/>
    <property type="project" value="TreeGrafter"/>
</dbReference>
<dbReference type="Gene3D" id="1.25.10.10">
    <property type="entry name" value="Leucine-rich Repeat Variant"/>
    <property type="match status" value="1"/>
</dbReference>
<dbReference type="PANTHER" id="PTHR10943">
    <property type="entry name" value="26S PROTEASOME NON-ATPASE REGULATORY SUBUNIT"/>
    <property type="match status" value="1"/>
</dbReference>
<gene>
    <name evidence="10" type="ORF">BN980_GECA18s01407g</name>
</gene>
<dbReference type="Pfam" id="PF01851">
    <property type="entry name" value="PC_rep"/>
    <property type="match status" value="3"/>
</dbReference>
<dbReference type="Proteomes" id="UP000242525">
    <property type="component" value="Unassembled WGS sequence"/>
</dbReference>
<name>A0A0J9XHY8_GEOCN</name>
<reference evidence="10" key="1">
    <citation type="submission" date="2014-03" db="EMBL/GenBank/DDBJ databases">
        <authorList>
            <person name="Casaregola S."/>
        </authorList>
    </citation>
    <scope>NUCLEOTIDE SEQUENCE [LARGE SCALE GENOMIC DNA]</scope>
    <source>
        <strain evidence="10">CLIB 918</strain>
    </source>
</reference>
<keyword evidence="11" id="KW-1185">Reference proteome</keyword>
<comment type="function">
    <text evidence="1 6">Acts as a regulatory subunit of the 26S proteasome which is involved in the ATP-dependent degradation of ubiquitinated proteins.</text>
</comment>
<feature type="compositionally biased region" description="Acidic residues" evidence="7">
    <location>
        <begin position="964"/>
        <end position="973"/>
    </location>
</feature>
<sequence>MAVVSAAPFIALLDEPDYDLKTYALESLDKHVDHLWAEIADHISQIEELYEDKSFPSKELAALVASKVYYNLGEFETSMKYALVAGPKFDLDLKTEYIETIISKCISHYIFLAQKHHDTPPKDLKDATPIEPALAAIVEKMLQRCVAQGEYKLALGVALDARRLDTIDGILRSTLEKTEDPMELINYVLNCSVTVVSNREFRNKTLNSLVPIITSLPSPDYFAIAKIIVQLNDYNLAITLFNNLLQGSEKSKELIAYQVAFDLVASASQELLEKVHSEFSTKTTPEYEKLTNILSGIPTCDYNLTFLEKNNQTDASILNKTKTLLDGRSSIFHSAVTFQNAFLHAGTTADNFFRTNLEWLGKATNWTKFSATAALGVIHQGNLTQGRRILQPYFPGSPQGSCYTQGGSLYALGIIFAGHGREVIEYLRNQVVSTAVQGHEDEVVLHGASLGLGVAGMGSGNADIYEELKAVLYNDSAIAGEGAGLAMGLVMLGSADETVLDEMLQYARETQHEKIIRSLAMGIALLMYGKEEAADSLIEILVTEQSPILRYGGAFTIALAYAGTGNNKAIKRLLHMAVSDASDDVRRASVIALGFIFLRNHTAVPRMVELLSESHNPHVRYGTALALGISCAGTGLKEAVEVLEPMMKDSVDFVRQGASISLAMILIQQNEKTFPKVKSIHETFASVVQNKHEDAMSKFGAALAQGIIDAGGRNVTISLENSQTGSLNMKAVVGLAVFTQFWYWFPLTHFLSLSFTPTTIVGVCEDLHVPKFDFTCNAKPKHFGYPPKVEEQSEKQPTKVETAILSTTNKAKNRARKSSKALNKLKEGTEETEAKIPEKVKEEADDDKMDTEEDKTQASPKEEEVEDTEIVVDQDYDNFETELKKQNRRHYKVDNMSRVVPAQLKYITFEGQNRFVPVRKFRGTGGVLVVTDQSPDEPKEFIETVRQKYELENGDAPLPRPFVYEEEDEDEEN</sequence>
<dbReference type="STRING" id="1173061.A0A0J9XHY8"/>
<evidence type="ECO:0000256" key="7">
    <source>
        <dbReference type="SAM" id="MobiDB-lite"/>
    </source>
</evidence>
<dbReference type="OrthoDB" id="261572at2759"/>